<dbReference type="OrthoDB" id="9804277at2"/>
<comment type="catalytic activity">
    <reaction evidence="9">
        <text>N-terminal S-1,2-diacyl-sn-glyceryl-L-cysteinyl-[lipoprotein] + a glycerophospholipid = N-acyl-S-1,2-diacyl-sn-glyceryl-L-cysteinyl-[lipoprotein] + a 2-acyl-sn-glycero-3-phospholipid + H(+)</text>
        <dbReference type="Rhea" id="RHEA:48228"/>
        <dbReference type="Rhea" id="RHEA-COMP:14681"/>
        <dbReference type="Rhea" id="RHEA-COMP:14684"/>
        <dbReference type="ChEBI" id="CHEBI:15378"/>
        <dbReference type="ChEBI" id="CHEBI:136912"/>
        <dbReference type="ChEBI" id="CHEBI:140656"/>
        <dbReference type="ChEBI" id="CHEBI:140657"/>
        <dbReference type="ChEBI" id="CHEBI:140660"/>
        <dbReference type="EC" id="2.3.1.269"/>
    </reaction>
</comment>
<keyword evidence="7 9" id="KW-0472">Membrane</keyword>
<dbReference type="CDD" id="cd07571">
    <property type="entry name" value="ALP_N-acyl_transferase"/>
    <property type="match status" value="1"/>
</dbReference>
<dbReference type="InterPro" id="IPR003010">
    <property type="entry name" value="C-N_Hydrolase"/>
</dbReference>
<dbReference type="UniPathway" id="UPA00666"/>
<dbReference type="NCBIfam" id="TIGR00546">
    <property type="entry name" value="lnt"/>
    <property type="match status" value="1"/>
</dbReference>
<feature type="transmembrane region" description="Helical" evidence="9">
    <location>
        <begin position="109"/>
        <end position="132"/>
    </location>
</feature>
<keyword evidence="6 9" id="KW-1133">Transmembrane helix</keyword>
<comment type="subcellular location">
    <subcellularLocation>
        <location evidence="1 9">Cell membrane</location>
        <topology evidence="1 9">Multi-pass membrane protein</topology>
    </subcellularLocation>
</comment>
<comment type="pathway">
    <text evidence="9">Protein modification; lipoprotein biosynthesis (N-acyl transfer).</text>
</comment>
<feature type="region of interest" description="Disordered" evidence="10">
    <location>
        <begin position="1"/>
        <end position="23"/>
    </location>
</feature>
<evidence type="ECO:0000259" key="11">
    <source>
        <dbReference type="PROSITE" id="PS50263"/>
    </source>
</evidence>
<proteinExistence type="inferred from homology"/>
<comment type="similarity">
    <text evidence="2 9">Belongs to the CN hydrolase family. Apolipoprotein N-acyltransferase subfamily.</text>
</comment>
<dbReference type="GO" id="GO:0016410">
    <property type="term" value="F:N-acyltransferase activity"/>
    <property type="evidence" value="ECO:0007669"/>
    <property type="project" value="UniProtKB-UniRule"/>
</dbReference>
<feature type="transmembrane region" description="Helical" evidence="9">
    <location>
        <begin position="144"/>
        <end position="167"/>
    </location>
</feature>
<dbReference type="PANTHER" id="PTHR38686:SF1">
    <property type="entry name" value="APOLIPOPROTEIN N-ACYLTRANSFERASE"/>
    <property type="match status" value="1"/>
</dbReference>
<dbReference type="Proteomes" id="UP000321899">
    <property type="component" value="Unassembled WGS sequence"/>
</dbReference>
<evidence type="ECO:0000313" key="13">
    <source>
        <dbReference type="Proteomes" id="UP000321899"/>
    </source>
</evidence>
<dbReference type="PANTHER" id="PTHR38686">
    <property type="entry name" value="APOLIPOPROTEIN N-ACYLTRANSFERASE"/>
    <property type="match status" value="1"/>
</dbReference>
<keyword evidence="12" id="KW-0449">Lipoprotein</keyword>
<dbReference type="InterPro" id="IPR004563">
    <property type="entry name" value="Apolipo_AcylTrfase"/>
</dbReference>
<dbReference type="InterPro" id="IPR036526">
    <property type="entry name" value="C-N_Hydrolase_sf"/>
</dbReference>
<evidence type="ECO:0000256" key="7">
    <source>
        <dbReference type="ARBA" id="ARBA00023136"/>
    </source>
</evidence>
<dbReference type="RefSeq" id="WP_139444915.1">
    <property type="nucleotide sequence ID" value="NZ_VDMB01000001.1"/>
</dbReference>
<dbReference type="InterPro" id="IPR045378">
    <property type="entry name" value="LNT_N"/>
</dbReference>
<dbReference type="EC" id="2.3.1.269" evidence="9"/>
<evidence type="ECO:0000256" key="6">
    <source>
        <dbReference type="ARBA" id="ARBA00022989"/>
    </source>
</evidence>
<keyword evidence="13" id="KW-1185">Reference proteome</keyword>
<gene>
    <name evidence="9 12" type="primary">lnt</name>
    <name evidence="12" type="ORF">FIM25_00105</name>
</gene>
<protein>
    <recommendedName>
        <fullName evidence="9">Apolipoprotein N-acyltransferase</fullName>
        <shortName evidence="9">ALP N-acyltransferase</shortName>
        <ecNumber evidence="9">2.3.1.269</ecNumber>
    </recommendedName>
</protein>
<comment type="function">
    <text evidence="9">Catalyzes the phospholipid dependent N-acylation of the N-terminal cysteine of apolipoprotein, the last step in lipoprotein maturation.</text>
</comment>
<evidence type="ECO:0000256" key="4">
    <source>
        <dbReference type="ARBA" id="ARBA00022679"/>
    </source>
</evidence>
<dbReference type="AlphaFoldDB" id="A0A5Q4VID4"/>
<feature type="transmembrane region" description="Helical" evidence="9">
    <location>
        <begin position="505"/>
        <end position="525"/>
    </location>
</feature>
<evidence type="ECO:0000256" key="3">
    <source>
        <dbReference type="ARBA" id="ARBA00022475"/>
    </source>
</evidence>
<keyword evidence="3 9" id="KW-1003">Cell membrane</keyword>
<comment type="caution">
    <text evidence="12">The sequence shown here is derived from an EMBL/GenBank/DDBJ whole genome shotgun (WGS) entry which is preliminary data.</text>
</comment>
<dbReference type="GO" id="GO:0042158">
    <property type="term" value="P:lipoprotein biosynthetic process"/>
    <property type="evidence" value="ECO:0007669"/>
    <property type="project" value="UniProtKB-UniRule"/>
</dbReference>
<sequence length="534" mass="59365">MTKQKKHNTGLKESQCESAPLTGENTPFSLPPSATAALCGTATFAAFPPLGLWPILFITLILPIRNAATMDKGGRAFRLGFIFGFFFFSATLHWLAYTVQTFGGLPWPAALGALGLLASYMALYPAFFFLFVHHLYRKKKNILILAPAAWTALEFIRGHLFTGFPWAQLGHGLADVPLLIQSADIGGAYLLSFAIVMVNLTLAFPGKKGENFIIPLCLWLLLGIYGHFRIKDIDKTIALAPAIEVSILQGNLPPDQKWDPSLQKETLNRYHKLMKKAPEGENRLFLWPETATPFYLFTDMAPTRQFLSQIRESGGYHLTGSPVYETDSSGKYLFFNTSYLISPEGDILARYDKRHLVPFGEYIPLKRYLPFLDQFIVPAGEFTSGIHPPVLAFQDTFIAPLICFESVFPYIAREAVAKGAELLAVQTNDAWFGNTGGPAQHLAFSQFRAVEFRRAVIRSANTGISVLILPTGRIVEKTAMNTTEILNVRAPLFKEKSIYARIGDFFAWTCLFVIVLYFMASALPLHKKAAGRSA</sequence>
<dbReference type="Gene3D" id="3.60.110.10">
    <property type="entry name" value="Carbon-nitrogen hydrolase"/>
    <property type="match status" value="1"/>
</dbReference>
<evidence type="ECO:0000256" key="10">
    <source>
        <dbReference type="SAM" id="MobiDB-lite"/>
    </source>
</evidence>
<evidence type="ECO:0000256" key="5">
    <source>
        <dbReference type="ARBA" id="ARBA00022692"/>
    </source>
</evidence>
<accession>A0A5Q4VID4</accession>
<reference evidence="12 13" key="1">
    <citation type="submission" date="2019-06" db="EMBL/GenBank/DDBJ databases">
        <title>Desulfobotulus mexicanus sp. nov., a novel sulfate-reducing bacterium isolated from the sediment of an alkaline crater lake in Mexico.</title>
        <authorList>
            <person name="Hirschler-Rea A."/>
        </authorList>
    </citation>
    <scope>NUCLEOTIDE SEQUENCE [LARGE SCALE GENOMIC DNA]</scope>
    <source>
        <strain evidence="12 13">PAR22N</strain>
    </source>
</reference>
<dbReference type="Pfam" id="PF00795">
    <property type="entry name" value="CN_hydrolase"/>
    <property type="match status" value="1"/>
</dbReference>
<evidence type="ECO:0000256" key="8">
    <source>
        <dbReference type="ARBA" id="ARBA00023315"/>
    </source>
</evidence>
<dbReference type="Pfam" id="PF20154">
    <property type="entry name" value="LNT_N"/>
    <property type="match status" value="1"/>
</dbReference>
<feature type="domain" description="CN hydrolase" evidence="11">
    <location>
        <begin position="248"/>
        <end position="492"/>
    </location>
</feature>
<evidence type="ECO:0000313" key="12">
    <source>
        <dbReference type="EMBL" id="TYT75997.1"/>
    </source>
</evidence>
<evidence type="ECO:0000256" key="1">
    <source>
        <dbReference type="ARBA" id="ARBA00004651"/>
    </source>
</evidence>
<feature type="transmembrane region" description="Helical" evidence="9">
    <location>
        <begin position="187"/>
        <end position="205"/>
    </location>
</feature>
<dbReference type="GO" id="GO:0005886">
    <property type="term" value="C:plasma membrane"/>
    <property type="evidence" value="ECO:0007669"/>
    <property type="project" value="UniProtKB-SubCell"/>
</dbReference>
<dbReference type="SUPFAM" id="SSF56317">
    <property type="entry name" value="Carbon-nitrogen hydrolase"/>
    <property type="match status" value="1"/>
</dbReference>
<feature type="transmembrane region" description="Helical" evidence="9">
    <location>
        <begin position="212"/>
        <end position="228"/>
    </location>
</feature>
<dbReference type="HAMAP" id="MF_01148">
    <property type="entry name" value="Lnt"/>
    <property type="match status" value="1"/>
</dbReference>
<evidence type="ECO:0000256" key="9">
    <source>
        <dbReference type="HAMAP-Rule" id="MF_01148"/>
    </source>
</evidence>
<keyword evidence="4 9" id="KW-0808">Transferase</keyword>
<dbReference type="EMBL" id="VDMB01000001">
    <property type="protein sequence ID" value="TYT75997.1"/>
    <property type="molecule type" value="Genomic_DNA"/>
</dbReference>
<evidence type="ECO:0000256" key="2">
    <source>
        <dbReference type="ARBA" id="ARBA00010065"/>
    </source>
</evidence>
<name>A0A5Q4VID4_9BACT</name>
<keyword evidence="5 9" id="KW-0812">Transmembrane</keyword>
<feature type="transmembrane region" description="Helical" evidence="9">
    <location>
        <begin position="34"/>
        <end position="64"/>
    </location>
</feature>
<keyword evidence="8 9" id="KW-0012">Acyltransferase</keyword>
<dbReference type="PROSITE" id="PS50263">
    <property type="entry name" value="CN_HYDROLASE"/>
    <property type="match status" value="1"/>
</dbReference>
<organism evidence="12 13">
    <name type="scientific">Desulfobotulus mexicanus</name>
    <dbReference type="NCBI Taxonomy" id="2586642"/>
    <lineage>
        <taxon>Bacteria</taxon>
        <taxon>Pseudomonadati</taxon>
        <taxon>Thermodesulfobacteriota</taxon>
        <taxon>Desulfobacteria</taxon>
        <taxon>Desulfobacterales</taxon>
        <taxon>Desulfobacteraceae</taxon>
        <taxon>Desulfobotulus</taxon>
    </lineage>
</organism>
<feature type="transmembrane region" description="Helical" evidence="9">
    <location>
        <begin position="76"/>
        <end position="97"/>
    </location>
</feature>